<dbReference type="PANTHER" id="PTHR39201">
    <property type="entry name" value="EXPORTED PROTEIN-RELATED"/>
    <property type="match status" value="1"/>
</dbReference>
<comment type="caution">
    <text evidence="2">The sequence shown here is derived from an EMBL/GenBank/DDBJ whole genome shotgun (WGS) entry which is preliminary data.</text>
</comment>
<reference evidence="3" key="1">
    <citation type="journal article" date="2019" name="Int. J. Syst. Evol. Microbiol.">
        <title>The Global Catalogue of Microorganisms (GCM) 10K type strain sequencing project: providing services to taxonomists for standard genome sequencing and annotation.</title>
        <authorList>
            <consortium name="The Broad Institute Genomics Platform"/>
            <consortium name="The Broad Institute Genome Sequencing Center for Infectious Disease"/>
            <person name="Wu L."/>
            <person name="Ma J."/>
        </authorList>
    </citation>
    <scope>NUCLEOTIDE SEQUENCE [LARGE SCALE GENOMIC DNA]</scope>
    <source>
        <strain evidence="3">CCM 8893</strain>
    </source>
</reference>
<dbReference type="PANTHER" id="PTHR39201:SF1">
    <property type="entry name" value="FLAVODOXIN-LIKE DOMAIN-CONTAINING PROTEIN"/>
    <property type="match status" value="1"/>
</dbReference>
<dbReference type="SUPFAM" id="SSF52218">
    <property type="entry name" value="Flavoproteins"/>
    <property type="match status" value="1"/>
</dbReference>
<evidence type="ECO:0000313" key="3">
    <source>
        <dbReference type="Proteomes" id="UP001596258"/>
    </source>
</evidence>
<evidence type="ECO:0000259" key="1">
    <source>
        <dbReference type="Pfam" id="PF12682"/>
    </source>
</evidence>
<proteinExistence type="predicted"/>
<dbReference type="EMBL" id="JBHSSO010000016">
    <property type="protein sequence ID" value="MFC6289809.1"/>
    <property type="molecule type" value="Genomic_DNA"/>
</dbReference>
<evidence type="ECO:0000313" key="2">
    <source>
        <dbReference type="EMBL" id="MFC6289809.1"/>
    </source>
</evidence>
<keyword evidence="3" id="KW-1185">Reference proteome</keyword>
<name>A0ABW1UBJ4_9LACO</name>
<dbReference type="Gene3D" id="3.40.50.360">
    <property type="match status" value="1"/>
</dbReference>
<dbReference type="Proteomes" id="UP001596258">
    <property type="component" value="Unassembled WGS sequence"/>
</dbReference>
<protein>
    <submittedName>
        <fullName evidence="2">Flavodoxin</fullName>
    </submittedName>
</protein>
<dbReference type="InterPro" id="IPR029039">
    <property type="entry name" value="Flavoprotein-like_sf"/>
</dbReference>
<sequence length="161" mass="16855">MAPKVLIVDYSWSQTTAQLATVIQQVTGGERLKLTVAPDTFPTDMYATSDVAKQQLATGHLPALTATLPSLANVDLILVGGPVWSGQVATPVRSFLQQLVDFKGTVAPFYTDAGTPGGYEADFASLVPQATVKPGLGLTASEVAHAKSAVTTWWQGLVAAK</sequence>
<organism evidence="2 3">
    <name type="scientific">Levilactobacillus angrenensis</name>
    <dbReference type="NCBI Taxonomy" id="2486020"/>
    <lineage>
        <taxon>Bacteria</taxon>
        <taxon>Bacillati</taxon>
        <taxon>Bacillota</taxon>
        <taxon>Bacilli</taxon>
        <taxon>Lactobacillales</taxon>
        <taxon>Lactobacillaceae</taxon>
        <taxon>Levilactobacillus</taxon>
    </lineage>
</organism>
<accession>A0ABW1UBJ4</accession>
<dbReference type="Pfam" id="PF12682">
    <property type="entry name" value="Flavodoxin_4"/>
    <property type="match status" value="1"/>
</dbReference>
<feature type="domain" description="Flavodoxin-like" evidence="1">
    <location>
        <begin position="4"/>
        <end position="153"/>
    </location>
</feature>
<dbReference type="RefSeq" id="WP_125574631.1">
    <property type="nucleotide sequence ID" value="NZ_JBHSSO010000016.1"/>
</dbReference>
<gene>
    <name evidence="2" type="ORF">ACFP1M_06280</name>
</gene>
<dbReference type="InterPro" id="IPR008254">
    <property type="entry name" value="Flavodoxin/NO_synth"/>
</dbReference>